<dbReference type="InterPro" id="IPR045851">
    <property type="entry name" value="AMP-bd_C_sf"/>
</dbReference>
<keyword evidence="2" id="KW-0596">Phosphopantetheine</keyword>
<dbReference type="EMBL" id="CP109135">
    <property type="protein sequence ID" value="WSD16707.1"/>
    <property type="molecule type" value="Genomic_DNA"/>
</dbReference>
<evidence type="ECO:0000313" key="7">
    <source>
        <dbReference type="Proteomes" id="UP001340816"/>
    </source>
</evidence>
<dbReference type="PROSITE" id="PS00455">
    <property type="entry name" value="AMP_BINDING"/>
    <property type="match status" value="2"/>
</dbReference>
<dbReference type="NCBIfam" id="TIGR01733">
    <property type="entry name" value="AA-adenyl-dom"/>
    <property type="match status" value="2"/>
</dbReference>
<dbReference type="PANTHER" id="PTHR45527">
    <property type="entry name" value="NONRIBOSOMAL PEPTIDE SYNTHETASE"/>
    <property type="match status" value="1"/>
</dbReference>
<dbReference type="Gene3D" id="3.30.300.30">
    <property type="match status" value="2"/>
</dbReference>
<dbReference type="SUPFAM" id="SSF47336">
    <property type="entry name" value="ACP-like"/>
    <property type="match status" value="2"/>
</dbReference>
<reference evidence="6 7" key="1">
    <citation type="submission" date="2022-10" db="EMBL/GenBank/DDBJ databases">
        <title>The complete genomes of actinobacterial strains from the NBC collection.</title>
        <authorList>
            <person name="Joergensen T.S."/>
            <person name="Alvarez Arevalo M."/>
            <person name="Sterndorff E.B."/>
            <person name="Faurdal D."/>
            <person name="Vuksanovic O."/>
            <person name="Mourched A.-S."/>
            <person name="Charusanti P."/>
            <person name="Shaw S."/>
            <person name="Blin K."/>
            <person name="Weber T."/>
        </authorList>
    </citation>
    <scope>NUCLEOTIDE SEQUENCE [LARGE SCALE GENOMIC DNA]</scope>
    <source>
        <strain evidence="6 7">NBC 01752</strain>
    </source>
</reference>
<evidence type="ECO:0000256" key="4">
    <source>
        <dbReference type="SAM" id="MobiDB-lite"/>
    </source>
</evidence>
<dbReference type="Pfam" id="PF00501">
    <property type="entry name" value="AMP-binding"/>
    <property type="match status" value="2"/>
</dbReference>
<dbReference type="PANTHER" id="PTHR45527:SF1">
    <property type="entry name" value="FATTY ACID SYNTHASE"/>
    <property type="match status" value="1"/>
</dbReference>
<dbReference type="InterPro" id="IPR036736">
    <property type="entry name" value="ACP-like_sf"/>
</dbReference>
<feature type="domain" description="Carrier" evidence="5">
    <location>
        <begin position="524"/>
        <end position="599"/>
    </location>
</feature>
<gene>
    <name evidence="6" type="ORF">OHB35_27590</name>
</gene>
<dbReference type="CDD" id="cd19531">
    <property type="entry name" value="LCL_NRPS-like"/>
    <property type="match status" value="1"/>
</dbReference>
<evidence type="ECO:0000256" key="1">
    <source>
        <dbReference type="ARBA" id="ARBA00001957"/>
    </source>
</evidence>
<evidence type="ECO:0000313" key="6">
    <source>
        <dbReference type="EMBL" id="WSD16707.1"/>
    </source>
</evidence>
<dbReference type="NCBIfam" id="NF003417">
    <property type="entry name" value="PRK04813.1"/>
    <property type="match status" value="2"/>
</dbReference>
<dbReference type="SUPFAM" id="SSF56801">
    <property type="entry name" value="Acetyl-CoA synthetase-like"/>
    <property type="match status" value="2"/>
</dbReference>
<dbReference type="InterPro" id="IPR025110">
    <property type="entry name" value="AMP-bd_C"/>
</dbReference>
<dbReference type="Gene3D" id="2.30.38.10">
    <property type="entry name" value="Luciferase, Domain 3"/>
    <property type="match status" value="2"/>
</dbReference>
<dbReference type="InterPro" id="IPR029058">
    <property type="entry name" value="AB_hydrolase_fold"/>
</dbReference>
<feature type="region of interest" description="Disordered" evidence="4">
    <location>
        <begin position="601"/>
        <end position="625"/>
    </location>
</feature>
<dbReference type="Gene3D" id="3.30.559.10">
    <property type="entry name" value="Chloramphenicol acetyltransferase-like domain"/>
    <property type="match status" value="1"/>
</dbReference>
<dbReference type="Gene3D" id="3.40.50.980">
    <property type="match status" value="4"/>
</dbReference>
<comment type="cofactor">
    <cofactor evidence="1">
        <name>pantetheine 4'-phosphate</name>
        <dbReference type="ChEBI" id="CHEBI:47942"/>
    </cofactor>
</comment>
<dbReference type="InterPro" id="IPR020845">
    <property type="entry name" value="AMP-binding_CS"/>
</dbReference>
<organism evidence="6 7">
    <name type="scientific">Streptomyces phaeochromogenes</name>
    <dbReference type="NCBI Taxonomy" id="1923"/>
    <lineage>
        <taxon>Bacteria</taxon>
        <taxon>Bacillati</taxon>
        <taxon>Actinomycetota</taxon>
        <taxon>Actinomycetes</taxon>
        <taxon>Kitasatosporales</taxon>
        <taxon>Streptomycetaceae</taxon>
        <taxon>Streptomyces</taxon>
        <taxon>Streptomyces phaeochromogenes group</taxon>
    </lineage>
</organism>
<dbReference type="Gene3D" id="3.40.50.1820">
    <property type="entry name" value="alpha/beta hydrolase"/>
    <property type="match status" value="1"/>
</dbReference>
<sequence length="1678" mass="178407">MKSESARNGSLDEAITVHELVANQAARTPDAVAVTEGAQTLTYAELEARANRLAHLLRDQGVVADSRVGICLGRGLDLVTAVLGVWKAGAAYAPLDPAQPGARLLWLLEDLGVGLVLTDGATAPTVERADVRPLVLGSADTARQLADRPQDRAPAVEVHPAQAAYVIYTSGSTGRPKGVVITHEGIANRVRWAVDTHGLGARDRVLQKTAVTFDASCWEIFAPLVSGGTVVLAPAGAERDPAALLRAVAEHEVSVLQVVPSVLQALAEEPGWADCTALRLLFSAGEPLHAELAQRILARRPGLTIWNTYGPTECAVDVTAHRFDPATKTGPVPIGRPIPGMRVLVLDPSGAPAAIGAPGELHVGGVGVARGYLGRPDQTADRFVPDPYGRTGGARLYRTGDRVRWNQNGYLEYLGRFDNQTKVNGVRIEPGEIEAALVAHPGVRGAVVVPVKTDDGAARLAAHLLLDSPEALGEVRDFLRDRLPESHVPAAFTDAGEFPLTAHGKVDRAALAARGLDTGPARTAPRTDAEKLVAGVWEQLLKTEGVGAQDDFFQLGGSSLQLTRLANQLRTAAKRDVPLRGLLTATTVEAQALLIAPEAAPEAQAPAEDRAAPDTIPSVQRGGTLPVSSGQRRLWALDRMNPNSAEWVAGVFLPVPPEADGDAVRTALDALVARHESLRTRYVTEDGEPRQLVDAPAPVALRETETAREGLADLLGTALGHGFDLERGPLLRATLVRTLDDGQRVLLLAVHHICSDGWSTRVLQRDFHELITAAVAGRDALLPPLGVQYADYADWQRARLTDDTNERELAHWRAALDGSTPVSLPTDRARPAARDGRGSVAAFTVPAPVVTALTELGRSRGATPFMTLLTAYATLLARHTAQWDLPVGTPVAGRDRPELEDVVGFFLNNVVLRCGLDPDLTFVEALDRVRDTCRDAFAHQDLPFDLLVEDLAPKRDLSRTPLYQVAFDLHDQEFTGRATGLEDTDTVVDAWRLAHTDLTVLMRRAADGSMDGAFEYATALFEHRTMERLADRFPHLLRAVAAGPDTRLADLPVLPAHESALLAEWSAGVGPVVERPVVEMFEEQAARVPDAVAVVCGDTSLTYAELDARANRLARHLRSSGVDAKSPVGVLLERDVELMTALLAVWKAGAGYVPLDPVLPERRVAGMLDDAGARVLITRGRPVAGYDGTVVDLETDAAAVMARSETRPDGTVDVDGPAYVVFTSGSTGRPKGVLVSHRGLGNHVAWATRELASCGDGGGAVFSSIAFDLVVPNLWAPLCAGQRVALFPSEAGLDELGGWLVEQGPFSFLKLTPGHLEVLSHQVTPEQAAALAGVVVVAGEALPGALGARWAGWLGEGRLINEYGPTEASVGTTVHSVPADAAGVVPIGRPLPGMRVHVLDERMRTVPVGALGELYVGGAGVAHGYVGRPELTAEHFVPDPFGPAGARLYRTGDVVRWNAAGAVEFLGRVDDQLKIRGYRVEPAEVGAALVTCPLVREAVVVARTEDADGQPRLVGYVVPAAGAGTAPAEELAAHLAQSLPEYMVPSIFVELDAVPLNANGKVDRDALPAPTAGTEGPERIAPRNAVEERIAELWQDVLGESGFGVHDSFFQVGGNSILAIRLIAALRAEYEIDLPVRALFEGPTVAALADSVETCIRTEIDMMSDRDVADSMLPKEQN</sequence>
<dbReference type="InterPro" id="IPR023213">
    <property type="entry name" value="CAT-like_dom_sf"/>
</dbReference>
<dbReference type="CDD" id="cd05930">
    <property type="entry name" value="A_NRPS"/>
    <property type="match status" value="2"/>
</dbReference>
<dbReference type="Pfam" id="PF00550">
    <property type="entry name" value="PP-binding"/>
    <property type="match status" value="2"/>
</dbReference>
<dbReference type="Gene3D" id="1.10.1200.10">
    <property type="entry name" value="ACP-like"/>
    <property type="match status" value="1"/>
</dbReference>
<dbReference type="Pfam" id="PF13193">
    <property type="entry name" value="AMP-binding_C"/>
    <property type="match status" value="2"/>
</dbReference>
<dbReference type="Proteomes" id="UP001340816">
    <property type="component" value="Chromosome"/>
</dbReference>
<evidence type="ECO:0000256" key="3">
    <source>
        <dbReference type="ARBA" id="ARBA00022553"/>
    </source>
</evidence>
<dbReference type="Gene3D" id="3.30.559.30">
    <property type="entry name" value="Nonribosomal peptide synthetase, condensation domain"/>
    <property type="match status" value="1"/>
</dbReference>
<dbReference type="PROSITE" id="PS50075">
    <property type="entry name" value="CARRIER"/>
    <property type="match status" value="2"/>
</dbReference>
<dbReference type="InterPro" id="IPR006162">
    <property type="entry name" value="Ppantetheine_attach_site"/>
</dbReference>
<keyword evidence="3" id="KW-0597">Phosphoprotein</keyword>
<dbReference type="InterPro" id="IPR020806">
    <property type="entry name" value="PKS_PP-bd"/>
</dbReference>
<dbReference type="SMART" id="SM00823">
    <property type="entry name" value="PKS_PP"/>
    <property type="match status" value="2"/>
</dbReference>
<dbReference type="Pfam" id="PF00668">
    <property type="entry name" value="Condensation"/>
    <property type="match status" value="1"/>
</dbReference>
<evidence type="ECO:0000259" key="5">
    <source>
        <dbReference type="PROSITE" id="PS50075"/>
    </source>
</evidence>
<feature type="domain" description="Carrier" evidence="5">
    <location>
        <begin position="1581"/>
        <end position="1656"/>
    </location>
</feature>
<dbReference type="InterPro" id="IPR009081">
    <property type="entry name" value="PP-bd_ACP"/>
</dbReference>
<dbReference type="InterPro" id="IPR010071">
    <property type="entry name" value="AA_adenyl_dom"/>
</dbReference>
<dbReference type="InterPro" id="IPR001242">
    <property type="entry name" value="Condensation_dom"/>
</dbReference>
<proteinExistence type="predicted"/>
<name>A0ABZ1HDN1_STRPH</name>
<dbReference type="RefSeq" id="WP_326760220.1">
    <property type="nucleotide sequence ID" value="NZ_CP109135.1"/>
</dbReference>
<dbReference type="InterPro" id="IPR000873">
    <property type="entry name" value="AMP-dep_synth/lig_dom"/>
</dbReference>
<protein>
    <submittedName>
        <fullName evidence="6">Amino acid adenylation domain-containing protein</fullName>
    </submittedName>
</protein>
<evidence type="ECO:0000256" key="2">
    <source>
        <dbReference type="ARBA" id="ARBA00022450"/>
    </source>
</evidence>
<keyword evidence="7" id="KW-1185">Reference proteome</keyword>
<dbReference type="PROSITE" id="PS00012">
    <property type="entry name" value="PHOSPHOPANTETHEINE"/>
    <property type="match status" value="2"/>
</dbReference>
<accession>A0ABZ1HDN1</accession>
<dbReference type="SUPFAM" id="SSF52777">
    <property type="entry name" value="CoA-dependent acyltransferases"/>
    <property type="match status" value="2"/>
</dbReference>